<sequence length="186" mass="20821">MLDFEQLPKFAQPTIQATTTELHEMLDDVQHGKEGLVELEELIQGVGHFPSSEQPEEVAEVVGTVEGDPLDIVVQHDPGRHHQLGEAGGIDPLGRKAVEVDAAAAEQVDSELAIIRSVVSERSGLRTFGWQQRVFISQLTEASEKKLPVCLETVLLSLISQYRIRYFTRFHSFLFFLRKMNMGPDP</sequence>
<evidence type="ECO:0000313" key="1">
    <source>
        <dbReference type="EMBL" id="CAD6265360.1"/>
    </source>
</evidence>
<proteinExistence type="predicted"/>
<evidence type="ECO:0000313" key="2">
    <source>
        <dbReference type="Proteomes" id="UP000604825"/>
    </source>
</evidence>
<keyword evidence="2" id="KW-1185">Reference proteome</keyword>
<organism evidence="1 2">
    <name type="scientific">Miscanthus lutarioriparius</name>
    <dbReference type="NCBI Taxonomy" id="422564"/>
    <lineage>
        <taxon>Eukaryota</taxon>
        <taxon>Viridiplantae</taxon>
        <taxon>Streptophyta</taxon>
        <taxon>Embryophyta</taxon>
        <taxon>Tracheophyta</taxon>
        <taxon>Spermatophyta</taxon>
        <taxon>Magnoliopsida</taxon>
        <taxon>Liliopsida</taxon>
        <taxon>Poales</taxon>
        <taxon>Poaceae</taxon>
        <taxon>PACMAD clade</taxon>
        <taxon>Panicoideae</taxon>
        <taxon>Andropogonodae</taxon>
        <taxon>Andropogoneae</taxon>
        <taxon>Saccharinae</taxon>
        <taxon>Miscanthus</taxon>
    </lineage>
</organism>
<reference evidence="1" key="1">
    <citation type="submission" date="2020-10" db="EMBL/GenBank/DDBJ databases">
        <authorList>
            <person name="Han B."/>
            <person name="Lu T."/>
            <person name="Zhao Q."/>
            <person name="Huang X."/>
            <person name="Zhao Y."/>
        </authorList>
    </citation>
    <scope>NUCLEOTIDE SEQUENCE</scope>
</reference>
<accession>A0A811R5P1</accession>
<protein>
    <submittedName>
        <fullName evidence="1">Uncharacterized protein</fullName>
    </submittedName>
</protein>
<comment type="caution">
    <text evidence="1">The sequence shown here is derived from an EMBL/GenBank/DDBJ whole genome shotgun (WGS) entry which is preliminary data.</text>
</comment>
<gene>
    <name evidence="1" type="ORF">NCGR_LOCUS48665</name>
</gene>
<dbReference type="AlphaFoldDB" id="A0A811R5P1"/>
<name>A0A811R5P1_9POAL</name>
<dbReference type="Proteomes" id="UP000604825">
    <property type="component" value="Unassembled WGS sequence"/>
</dbReference>
<dbReference type="EMBL" id="CAJGYO010000013">
    <property type="protein sequence ID" value="CAD6265360.1"/>
    <property type="molecule type" value="Genomic_DNA"/>
</dbReference>